<reference evidence="1 2" key="1">
    <citation type="submission" date="2020-08" db="EMBL/GenBank/DDBJ databases">
        <title>The genome sequence of Novosphingobium flavum 4Y4.</title>
        <authorList>
            <person name="Liu Y."/>
        </authorList>
    </citation>
    <scope>NUCLEOTIDE SEQUENCE [LARGE SCALE GENOMIC DNA]</scope>
    <source>
        <strain evidence="1 2">4Y4</strain>
    </source>
</reference>
<dbReference type="Proteomes" id="UP000520156">
    <property type="component" value="Unassembled WGS sequence"/>
</dbReference>
<evidence type="ECO:0000313" key="2">
    <source>
        <dbReference type="Proteomes" id="UP000520156"/>
    </source>
</evidence>
<gene>
    <name evidence="1" type="ORF">H7F49_16435</name>
</gene>
<accession>A0A7X1FA96</accession>
<evidence type="ECO:0000313" key="1">
    <source>
        <dbReference type="EMBL" id="MBC2653278.1"/>
    </source>
</evidence>
<dbReference type="EMBL" id="JACLAU010000042">
    <property type="protein sequence ID" value="MBC2653278.1"/>
    <property type="molecule type" value="Genomic_DNA"/>
</dbReference>
<dbReference type="AlphaFoldDB" id="A0A7X1FA96"/>
<dbReference type="RefSeq" id="WP_185684662.1">
    <property type="nucleotide sequence ID" value="NZ_JACLAU010000042.1"/>
</dbReference>
<proteinExistence type="predicted"/>
<organism evidence="1 2">
    <name type="scientific">Novosphingobium aerophilum</name>
    <dbReference type="NCBI Taxonomy" id="2839843"/>
    <lineage>
        <taxon>Bacteria</taxon>
        <taxon>Pseudomonadati</taxon>
        <taxon>Pseudomonadota</taxon>
        <taxon>Alphaproteobacteria</taxon>
        <taxon>Sphingomonadales</taxon>
        <taxon>Sphingomonadaceae</taxon>
        <taxon>Novosphingobium</taxon>
    </lineage>
</organism>
<name>A0A7X1FA96_9SPHN</name>
<sequence length="66" mass="7094">MSYLTPDFGAVTASGPGHGLNFFWQSTFGSSGLPDQSSILLLVCRTQQSPILAAAKVYQILFDEGR</sequence>
<protein>
    <submittedName>
        <fullName evidence="1">Uncharacterized protein</fullName>
    </submittedName>
</protein>
<keyword evidence="2" id="KW-1185">Reference proteome</keyword>
<comment type="caution">
    <text evidence="1">The sequence shown here is derived from an EMBL/GenBank/DDBJ whole genome shotgun (WGS) entry which is preliminary data.</text>
</comment>